<dbReference type="eggNOG" id="COG1863">
    <property type="taxonomic scope" value="Bacteria"/>
</dbReference>
<protein>
    <submittedName>
        <fullName evidence="7">Cation antiporter</fullName>
    </submittedName>
</protein>
<dbReference type="OrthoDB" id="5243284at2"/>
<reference evidence="7 8" key="1">
    <citation type="submission" date="2006-06" db="EMBL/GenBank/DDBJ databases">
        <title>Complete sequence of Rubrobacter xylanophilus DSM 9941.</title>
        <authorList>
            <consortium name="US DOE Joint Genome Institute"/>
            <person name="Copeland A."/>
            <person name="Lucas S."/>
            <person name="Lapidus A."/>
            <person name="Barry K."/>
            <person name="Detter J.C."/>
            <person name="Glavina del Rio T."/>
            <person name="Hammon N."/>
            <person name="Israni S."/>
            <person name="Dalin E."/>
            <person name="Tice H."/>
            <person name="Pitluck S."/>
            <person name="Munk A.C."/>
            <person name="Brettin T."/>
            <person name="Bruce D."/>
            <person name="Han C."/>
            <person name="Tapia R."/>
            <person name="Gilna P."/>
            <person name="Schmutz J."/>
            <person name="Larimer F."/>
            <person name="Land M."/>
            <person name="Hauser L."/>
            <person name="Kyrpides N."/>
            <person name="Lykidis A."/>
            <person name="da Costa M.S."/>
            <person name="Rainey F.A."/>
            <person name="Empadinhas N."/>
            <person name="Jolivet E."/>
            <person name="Battista J.R."/>
            <person name="Richardson P."/>
        </authorList>
    </citation>
    <scope>NUCLEOTIDE SEQUENCE [LARGE SCALE GENOMIC DNA]</scope>
    <source>
        <strain evidence="8">DSM 9941 / NBRC 16129 / PRD-1</strain>
    </source>
</reference>
<dbReference type="STRING" id="266117.Rxyl_1797"/>
<sequence length="170" mass="18178">MTRYLAAVALLTLVYALALGSFSPPDLLAGAGLSAALLFASRRFVFGEGGAEAGPDGRGPGLLRRAVAFVPFAAVVFRNILVGTWKVALVTLGLRPLVRPGIVAVPIGERTPTGIAVWAVITGLPPGSFFADVDGERGVVLIHVLDARDPDAYRREQEEFYRRYQSKVFP</sequence>
<keyword evidence="6" id="KW-0472">Membrane</keyword>
<evidence type="ECO:0000256" key="1">
    <source>
        <dbReference type="ARBA" id="ARBA00004651"/>
    </source>
</evidence>
<evidence type="ECO:0000256" key="4">
    <source>
        <dbReference type="ARBA" id="ARBA00022692"/>
    </source>
</evidence>
<name>Q1AV22_RUBXD</name>
<evidence type="ECO:0000313" key="7">
    <source>
        <dbReference type="EMBL" id="ABG04756.1"/>
    </source>
</evidence>
<evidence type="ECO:0000256" key="5">
    <source>
        <dbReference type="ARBA" id="ARBA00022989"/>
    </source>
</evidence>
<keyword evidence="5" id="KW-1133">Transmembrane helix</keyword>
<evidence type="ECO:0000313" key="8">
    <source>
        <dbReference type="Proteomes" id="UP000006637"/>
    </source>
</evidence>
<accession>Q1AV22</accession>
<dbReference type="PANTHER" id="PTHR34584:SF1">
    <property type="entry name" value="NA(+)_H(+) ANTIPORTER SUBUNIT E1"/>
    <property type="match status" value="1"/>
</dbReference>
<keyword evidence="3" id="KW-1003">Cell membrane</keyword>
<evidence type="ECO:0000256" key="2">
    <source>
        <dbReference type="ARBA" id="ARBA00006228"/>
    </source>
</evidence>
<dbReference type="HOGENOM" id="CLU_086615_4_0_11"/>
<keyword evidence="4" id="KW-0812">Transmembrane</keyword>
<comment type="similarity">
    <text evidence="2">Belongs to the CPA3 antiporters (TC 2.A.63) subunit E family.</text>
</comment>
<dbReference type="Pfam" id="PF01899">
    <property type="entry name" value="MNHE"/>
    <property type="match status" value="1"/>
</dbReference>
<organism evidence="7 8">
    <name type="scientific">Rubrobacter xylanophilus (strain DSM 9941 / JCM 11954 / NBRC 16129 / PRD-1)</name>
    <dbReference type="NCBI Taxonomy" id="266117"/>
    <lineage>
        <taxon>Bacteria</taxon>
        <taxon>Bacillati</taxon>
        <taxon>Actinomycetota</taxon>
        <taxon>Rubrobacteria</taxon>
        <taxon>Rubrobacterales</taxon>
        <taxon>Rubrobacteraceae</taxon>
        <taxon>Rubrobacter</taxon>
    </lineage>
</organism>
<dbReference type="RefSeq" id="WP_011564772.1">
    <property type="nucleotide sequence ID" value="NC_008148.1"/>
</dbReference>
<dbReference type="PANTHER" id="PTHR34584">
    <property type="entry name" value="NA(+)/H(+) ANTIPORTER SUBUNIT E1"/>
    <property type="match status" value="1"/>
</dbReference>
<dbReference type="GO" id="GO:0005886">
    <property type="term" value="C:plasma membrane"/>
    <property type="evidence" value="ECO:0007669"/>
    <property type="project" value="UniProtKB-SubCell"/>
</dbReference>
<evidence type="ECO:0000256" key="6">
    <source>
        <dbReference type="ARBA" id="ARBA00023136"/>
    </source>
</evidence>
<proteinExistence type="inferred from homology"/>
<dbReference type="InterPro" id="IPR002758">
    <property type="entry name" value="Cation_antiport_E"/>
</dbReference>
<dbReference type="PhylomeDB" id="Q1AV22"/>
<keyword evidence="8" id="KW-1185">Reference proteome</keyword>
<dbReference type="AlphaFoldDB" id="Q1AV22"/>
<dbReference type="GO" id="GO:0008324">
    <property type="term" value="F:monoatomic cation transmembrane transporter activity"/>
    <property type="evidence" value="ECO:0007669"/>
    <property type="project" value="InterPro"/>
</dbReference>
<dbReference type="KEGG" id="rxy:Rxyl_1797"/>
<dbReference type="EMBL" id="CP000386">
    <property type="protein sequence ID" value="ABG04756.1"/>
    <property type="molecule type" value="Genomic_DNA"/>
</dbReference>
<evidence type="ECO:0000256" key="3">
    <source>
        <dbReference type="ARBA" id="ARBA00022475"/>
    </source>
</evidence>
<comment type="subcellular location">
    <subcellularLocation>
        <location evidence="1">Cell membrane</location>
        <topology evidence="1">Multi-pass membrane protein</topology>
    </subcellularLocation>
</comment>
<gene>
    <name evidence="7" type="ordered locus">Rxyl_1797</name>
</gene>
<dbReference type="Proteomes" id="UP000006637">
    <property type="component" value="Chromosome"/>
</dbReference>